<reference evidence="8" key="1">
    <citation type="journal article" date="2005" name="Nature">
        <title>Sequencing of Aspergillus nidulans and comparative analysis with A. fumigatus and A. oryzae.</title>
        <authorList>
            <person name="Galagan J.E."/>
            <person name="Calvo S.E."/>
            <person name="Cuomo C."/>
            <person name="Ma L.J."/>
            <person name="Wortman J.R."/>
            <person name="Batzoglou S."/>
            <person name="Lee S.I."/>
            <person name="Basturkmen M."/>
            <person name="Spevak C.C."/>
            <person name="Clutterbuck J."/>
            <person name="Kapitonov V."/>
            <person name="Jurka J."/>
            <person name="Scazzocchio C."/>
            <person name="Farman M."/>
            <person name="Butler J."/>
            <person name="Purcell S."/>
            <person name="Harris S."/>
            <person name="Braus G.H."/>
            <person name="Draht O."/>
            <person name="Busch S."/>
            <person name="D'Enfert C."/>
            <person name="Bouchier C."/>
            <person name="Goldman G.H."/>
            <person name="Bell-Pedersen D."/>
            <person name="Griffiths-Jones S."/>
            <person name="Doonan J.H."/>
            <person name="Yu J."/>
            <person name="Vienken K."/>
            <person name="Pain A."/>
            <person name="Freitag M."/>
            <person name="Selker E.U."/>
            <person name="Archer D.B."/>
            <person name="Penalva M.A."/>
            <person name="Oakley B.R."/>
            <person name="Momany M."/>
            <person name="Tanaka T."/>
            <person name="Kumagai T."/>
            <person name="Asai K."/>
            <person name="Machida M."/>
            <person name="Nierman W.C."/>
            <person name="Denning D.W."/>
            <person name="Caddick M."/>
            <person name="Hynes M."/>
            <person name="Paoletti M."/>
            <person name="Fischer R."/>
            <person name="Miller B."/>
            <person name="Dyer P."/>
            <person name="Sachs M.S."/>
            <person name="Osmani S.A."/>
            <person name="Birren B.W."/>
        </authorList>
    </citation>
    <scope>NUCLEOTIDE SEQUENCE [LARGE SCALE GENOMIC DNA]</scope>
    <source>
        <strain evidence="8">FGSC A4 / ATCC 38163 / CBS 112.46 / NRRL 194 / M139</strain>
    </source>
</reference>
<dbReference type="InParanoid" id="Q5B517"/>
<comment type="similarity">
    <text evidence="1">Belongs to the oxygen-dependent FAD-linked oxidoreductase family.</text>
</comment>
<evidence type="ECO:0000256" key="4">
    <source>
        <dbReference type="ARBA" id="ARBA00023002"/>
    </source>
</evidence>
<keyword evidence="2" id="KW-0285">Flavoprotein</keyword>
<dbReference type="HOGENOM" id="CLU_018354_0_1_1"/>
<dbReference type="VEuPathDB" id="FungiDB:AN4363"/>
<dbReference type="SUPFAM" id="SSF56176">
    <property type="entry name" value="FAD-binding/transporter-associated domain-like"/>
    <property type="match status" value="1"/>
</dbReference>
<dbReference type="PROSITE" id="PS51387">
    <property type="entry name" value="FAD_PCMH"/>
    <property type="match status" value="1"/>
</dbReference>
<keyword evidence="4" id="KW-0560">Oxidoreductase</keyword>
<keyword evidence="8" id="KW-1185">Reference proteome</keyword>
<evidence type="ECO:0000256" key="3">
    <source>
        <dbReference type="ARBA" id="ARBA00022827"/>
    </source>
</evidence>
<dbReference type="OMA" id="PVNMAFE"/>
<dbReference type="PANTHER" id="PTHR42973:SF8">
    <property type="entry name" value="FAD-BINDING PCMH-TYPE DOMAIN-CONTAINING PROTEIN"/>
    <property type="match status" value="1"/>
</dbReference>
<dbReference type="EMBL" id="BN001303">
    <property type="protein sequence ID" value="CBF77678.1"/>
    <property type="molecule type" value="Genomic_DNA"/>
</dbReference>
<dbReference type="AlphaFoldDB" id="Q5B517"/>
<evidence type="ECO:0000256" key="1">
    <source>
        <dbReference type="ARBA" id="ARBA00005466"/>
    </source>
</evidence>
<feature type="chain" id="PRO_5030175768" description="FAD-binding PCMH-type domain-containing protein" evidence="5">
    <location>
        <begin position="19"/>
        <end position="518"/>
    </location>
</feature>
<dbReference type="eggNOG" id="ENOG502SJ3M">
    <property type="taxonomic scope" value="Eukaryota"/>
</dbReference>
<evidence type="ECO:0000256" key="5">
    <source>
        <dbReference type="SAM" id="SignalP"/>
    </source>
</evidence>
<dbReference type="InterPro" id="IPR050416">
    <property type="entry name" value="FAD-linked_Oxidoreductase"/>
</dbReference>
<dbReference type="Pfam" id="PF01565">
    <property type="entry name" value="FAD_binding_4"/>
    <property type="match status" value="1"/>
</dbReference>
<keyword evidence="5" id="KW-0732">Signal</keyword>
<accession>C8V8Y0</accession>
<evidence type="ECO:0000259" key="6">
    <source>
        <dbReference type="PROSITE" id="PS51387"/>
    </source>
</evidence>
<dbReference type="InterPro" id="IPR036318">
    <property type="entry name" value="FAD-bd_PCMH-like_sf"/>
</dbReference>
<feature type="domain" description="FAD-binding PCMH-type" evidence="6">
    <location>
        <begin position="77"/>
        <end position="247"/>
    </location>
</feature>
<organism evidence="7 8">
    <name type="scientific">Emericella nidulans (strain FGSC A4 / ATCC 38163 / CBS 112.46 / NRRL 194 / M139)</name>
    <name type="common">Aspergillus nidulans</name>
    <dbReference type="NCBI Taxonomy" id="227321"/>
    <lineage>
        <taxon>Eukaryota</taxon>
        <taxon>Fungi</taxon>
        <taxon>Dikarya</taxon>
        <taxon>Ascomycota</taxon>
        <taxon>Pezizomycotina</taxon>
        <taxon>Eurotiomycetes</taxon>
        <taxon>Eurotiomycetidae</taxon>
        <taxon>Eurotiales</taxon>
        <taxon>Aspergillaceae</taxon>
        <taxon>Aspergillus</taxon>
        <taxon>Aspergillus subgen. Nidulantes</taxon>
    </lineage>
</organism>
<dbReference type="PANTHER" id="PTHR42973">
    <property type="entry name" value="BINDING OXIDOREDUCTASE, PUTATIVE (AFU_ORTHOLOGUE AFUA_1G17690)-RELATED"/>
    <property type="match status" value="1"/>
</dbReference>
<dbReference type="InterPro" id="IPR006094">
    <property type="entry name" value="Oxid_FAD_bind_N"/>
</dbReference>
<dbReference type="InterPro" id="IPR012951">
    <property type="entry name" value="BBE"/>
</dbReference>
<dbReference type="GO" id="GO:0044550">
    <property type="term" value="P:secondary metabolite biosynthetic process"/>
    <property type="evidence" value="ECO:0000318"/>
    <property type="project" value="GO_Central"/>
</dbReference>
<dbReference type="InterPro" id="IPR016166">
    <property type="entry name" value="FAD-bd_PCMH"/>
</dbReference>
<protein>
    <recommendedName>
        <fullName evidence="6">FAD-binding PCMH-type domain-containing protein</fullName>
    </recommendedName>
</protein>
<dbReference type="Gene3D" id="3.30.465.10">
    <property type="match status" value="1"/>
</dbReference>
<evidence type="ECO:0000313" key="8">
    <source>
        <dbReference type="Proteomes" id="UP000000560"/>
    </source>
</evidence>
<keyword evidence="3" id="KW-0274">FAD</keyword>
<proteinExistence type="inferred from homology"/>
<name>Q5B517_EMENI</name>
<dbReference type="InterPro" id="IPR016169">
    <property type="entry name" value="FAD-bd_PCMH_sub2"/>
</dbReference>
<dbReference type="STRING" id="227321.Q5B517"/>
<dbReference type="Proteomes" id="UP000000560">
    <property type="component" value="Chromosome III"/>
</dbReference>
<accession>Q5B517</accession>
<feature type="signal peptide" evidence="5">
    <location>
        <begin position="1"/>
        <end position="18"/>
    </location>
</feature>
<dbReference type="GO" id="GO:0071949">
    <property type="term" value="F:FAD binding"/>
    <property type="evidence" value="ECO:0007669"/>
    <property type="project" value="InterPro"/>
</dbReference>
<evidence type="ECO:0000256" key="2">
    <source>
        <dbReference type="ARBA" id="ARBA00022630"/>
    </source>
</evidence>
<dbReference type="Gene3D" id="3.40.462.20">
    <property type="match status" value="1"/>
</dbReference>
<gene>
    <name evidence="7" type="ORF">ANIA_04363</name>
</gene>
<dbReference type="RefSeq" id="XP_661967.1">
    <property type="nucleotide sequence ID" value="XM_656875.1"/>
</dbReference>
<evidence type="ECO:0000313" key="7">
    <source>
        <dbReference type="EMBL" id="CBF77678.1"/>
    </source>
</evidence>
<dbReference type="Pfam" id="PF08031">
    <property type="entry name" value="BBE"/>
    <property type="match status" value="1"/>
</dbReference>
<dbReference type="GO" id="GO:0005576">
    <property type="term" value="C:extracellular region"/>
    <property type="evidence" value="ECO:0000318"/>
    <property type="project" value="GO_Central"/>
</dbReference>
<sequence length="518" mass="57351">MQVRGFLFLAYSLTLVGPQAVARSAADNPDLFPRQHQQLSVAEIQRELNSILSPRSIIFGVDDARYVNATKPWNTVATPHIQLVIQPGEEADVSTIVSYCNENNVPFLARDRAHGGASSLNAFTGIQIDLSPFSEITIDSSGTSARFGGGVYGGQVVSYLWDRGYVTPTGACDCVSVMGPGLGGGHGRLEGLYGMISDNILQLNVVLGNGTAITVNSTSHPDLYWAMRGAGHNFGIVTSFESKIYLRGPETWHYHNYVWAGEQLEVLFRALNALHKNGFGSTPVNMAQNWGSFFMNETIDAQNPLIRWYFAYHGSAEAAAPLLAPFNAIPALFEESGDLPYPEIAATQGLDSESVVCQHGYRIVSATAGLQVYNVTAERRIFESFRRRIGSNRALARGGVIEHDGYSTAGVEAFDPDDSAYPFRSDRHLMLINIGIALDNTDSELQREAWEWAGEVRDMWNEGQPGRKAHAYVNYANGFEPVEEKYGHEAWRLERLRVLKERYDPDNRIRFYNPIIQS</sequence>
<dbReference type="OrthoDB" id="9996127at2759"/>
<dbReference type="KEGG" id="ani:ANIA_04363"/>
<dbReference type="GeneID" id="2872161"/>
<reference evidence="8" key="2">
    <citation type="journal article" date="2009" name="Fungal Genet. Biol.">
        <title>The 2008 update of the Aspergillus nidulans genome annotation: a community effort.</title>
        <authorList>
            <person name="Wortman J.R."/>
            <person name="Gilsenan J.M."/>
            <person name="Joardar V."/>
            <person name="Deegan J."/>
            <person name="Clutterbuck J."/>
            <person name="Andersen M.R."/>
            <person name="Archer D."/>
            <person name="Bencina M."/>
            <person name="Braus G."/>
            <person name="Coutinho P."/>
            <person name="von Dohren H."/>
            <person name="Doonan J."/>
            <person name="Driessen A.J."/>
            <person name="Durek P."/>
            <person name="Espeso E."/>
            <person name="Fekete E."/>
            <person name="Flipphi M."/>
            <person name="Estrada C.G."/>
            <person name="Geysens S."/>
            <person name="Goldman G."/>
            <person name="de Groot P.W."/>
            <person name="Hansen K."/>
            <person name="Harris S.D."/>
            <person name="Heinekamp T."/>
            <person name="Helmstaedt K."/>
            <person name="Henrissat B."/>
            <person name="Hofmann G."/>
            <person name="Homan T."/>
            <person name="Horio T."/>
            <person name="Horiuchi H."/>
            <person name="James S."/>
            <person name="Jones M."/>
            <person name="Karaffa L."/>
            <person name="Karanyi Z."/>
            <person name="Kato M."/>
            <person name="Keller N."/>
            <person name="Kelly D.E."/>
            <person name="Kiel J.A."/>
            <person name="Kim J.M."/>
            <person name="van der Klei I.J."/>
            <person name="Klis F.M."/>
            <person name="Kovalchuk A."/>
            <person name="Krasevec N."/>
            <person name="Kubicek C.P."/>
            <person name="Liu B."/>
            <person name="Maccabe A."/>
            <person name="Meyer V."/>
            <person name="Mirabito P."/>
            <person name="Miskei M."/>
            <person name="Mos M."/>
            <person name="Mullins J."/>
            <person name="Nelson D.R."/>
            <person name="Nielsen J."/>
            <person name="Oakley B.R."/>
            <person name="Osmani S.A."/>
            <person name="Pakula T."/>
            <person name="Paszewski A."/>
            <person name="Paulsen I."/>
            <person name="Pilsyk S."/>
            <person name="Pocsi I."/>
            <person name="Punt P.J."/>
            <person name="Ram A.F."/>
            <person name="Ren Q."/>
            <person name="Robellet X."/>
            <person name="Robson G."/>
            <person name="Seiboth B."/>
            <person name="van Solingen P."/>
            <person name="Specht T."/>
            <person name="Sun J."/>
            <person name="Taheri-Talesh N."/>
            <person name="Takeshita N."/>
            <person name="Ussery D."/>
            <person name="vanKuyk P.A."/>
            <person name="Visser H."/>
            <person name="van de Vondervoort P.J."/>
            <person name="de Vries R.P."/>
            <person name="Walton J."/>
            <person name="Xiang X."/>
            <person name="Xiong Y."/>
            <person name="Zeng A.P."/>
            <person name="Brandt B.W."/>
            <person name="Cornell M.J."/>
            <person name="van den Hondel C.A."/>
            <person name="Visser J."/>
            <person name="Oliver S.G."/>
            <person name="Turner G."/>
        </authorList>
    </citation>
    <scope>GENOME REANNOTATION</scope>
    <source>
        <strain evidence="8">FGSC A4 / ATCC 38163 / CBS 112.46 / NRRL 194 / M139</strain>
    </source>
</reference>
<dbReference type="GO" id="GO:0016491">
    <property type="term" value="F:oxidoreductase activity"/>
    <property type="evidence" value="ECO:0007669"/>
    <property type="project" value="UniProtKB-KW"/>
</dbReference>